<evidence type="ECO:0000313" key="2">
    <source>
        <dbReference type="Proteomes" id="UP000034681"/>
    </source>
</evidence>
<sequence length="62" mass="6849">MARAEDGAKMAIVVLSPIKEGMTAFNIFDLNKQYVARHVRGLQEDATMSFGRALHEPTVCIV</sequence>
<keyword evidence="2" id="KW-1185">Reference proteome</keyword>
<gene>
    <name evidence="1" type="ORF">PROH_05985</name>
</gene>
<protein>
    <submittedName>
        <fullName evidence="1">Uncharacterized protein</fullName>
    </submittedName>
</protein>
<evidence type="ECO:0000313" key="1">
    <source>
        <dbReference type="EMBL" id="KKJ00797.1"/>
    </source>
</evidence>
<dbReference type="Proteomes" id="UP000034681">
    <property type="component" value="Unassembled WGS sequence"/>
</dbReference>
<name>A0A0M2Q2F3_PROHO</name>
<accession>A0A0M2Q2F3</accession>
<dbReference type="EMBL" id="AJTX02000003">
    <property type="protein sequence ID" value="KKJ00797.1"/>
    <property type="molecule type" value="Genomic_DNA"/>
</dbReference>
<dbReference type="AlphaFoldDB" id="A0A0M2Q2F3"/>
<organism evidence="1 2">
    <name type="scientific">Prochlorothrix hollandica PCC 9006 = CALU 1027</name>
    <dbReference type="NCBI Taxonomy" id="317619"/>
    <lineage>
        <taxon>Bacteria</taxon>
        <taxon>Bacillati</taxon>
        <taxon>Cyanobacteriota</taxon>
        <taxon>Cyanophyceae</taxon>
        <taxon>Prochlorotrichales</taxon>
        <taxon>Prochlorotrichaceae</taxon>
        <taxon>Prochlorothrix</taxon>
    </lineage>
</organism>
<comment type="caution">
    <text evidence="1">The sequence shown here is derived from an EMBL/GenBank/DDBJ whole genome shotgun (WGS) entry which is preliminary data.</text>
</comment>
<reference evidence="1" key="1">
    <citation type="submission" date="2012-04" db="EMBL/GenBank/DDBJ databases">
        <authorList>
            <person name="Borisov I.G."/>
            <person name="Ivanikova N.V."/>
            <person name="Pinevich A.V."/>
        </authorList>
    </citation>
    <scope>NUCLEOTIDE SEQUENCE [LARGE SCALE GENOMIC DNA]</scope>
    <source>
        <strain evidence="1">CALU 1027</strain>
    </source>
</reference>
<proteinExistence type="predicted"/>